<dbReference type="Proteomes" id="UP000019222">
    <property type="component" value="Chromosome"/>
</dbReference>
<reference evidence="1 2" key="1">
    <citation type="submission" date="2013-02" db="EMBL/GenBank/DDBJ databases">
        <title>The complete genome sequence of Corynebacterium vitaeruminis DSM 20294.</title>
        <authorList>
            <person name="Ruckert C."/>
            <person name="Albersmeier A."/>
            <person name="Kalinowski J."/>
        </authorList>
    </citation>
    <scope>NUCLEOTIDE SEQUENCE [LARGE SCALE GENOMIC DNA]</scope>
    <source>
        <strain evidence="2">ATCC 10234</strain>
    </source>
</reference>
<keyword evidence="2" id="KW-1185">Reference proteome</keyword>
<protein>
    <submittedName>
        <fullName evidence="1">Uncharacterized protein</fullName>
    </submittedName>
</protein>
<evidence type="ECO:0000313" key="2">
    <source>
        <dbReference type="Proteomes" id="UP000019222"/>
    </source>
</evidence>
<dbReference type="AlphaFoldDB" id="W5Y2G3"/>
<name>W5Y2G3_9CORY</name>
<gene>
    <name evidence="1" type="ORF">B843_10255</name>
</gene>
<sequence>MIHDALKKNETIDANSALAEKVAVELPGFIDKDGRFLSSKFESALSDVDVDMSRETYGLSFVGKSYGDYQYGCQ</sequence>
<dbReference type="EMBL" id="CP004353">
    <property type="protein sequence ID" value="AHI23436.1"/>
    <property type="molecule type" value="Genomic_DNA"/>
</dbReference>
<accession>W5Y2G3</accession>
<evidence type="ECO:0000313" key="1">
    <source>
        <dbReference type="EMBL" id="AHI23436.1"/>
    </source>
</evidence>
<proteinExistence type="predicted"/>
<dbReference type="KEGG" id="cvt:B843_10255"/>
<organism evidence="1 2">
    <name type="scientific">Corynebacterium vitaeruminis DSM 20294</name>
    <dbReference type="NCBI Taxonomy" id="1224164"/>
    <lineage>
        <taxon>Bacteria</taxon>
        <taxon>Bacillati</taxon>
        <taxon>Actinomycetota</taxon>
        <taxon>Actinomycetes</taxon>
        <taxon>Mycobacteriales</taxon>
        <taxon>Corynebacteriaceae</taxon>
        <taxon>Corynebacterium</taxon>
    </lineage>
</organism>
<dbReference type="HOGENOM" id="CLU_2681479_0_0_11"/>